<proteinExistence type="predicted"/>
<protein>
    <submittedName>
        <fullName evidence="1">Uncharacterized protein</fullName>
    </submittedName>
</protein>
<keyword evidence="2" id="KW-1185">Reference proteome</keyword>
<name>A0ACB9UCM0_9CETA</name>
<evidence type="ECO:0000313" key="1">
    <source>
        <dbReference type="EMBL" id="KAI4564994.1"/>
    </source>
</evidence>
<comment type="caution">
    <text evidence="1">The sequence shown here is derived from an EMBL/GenBank/DDBJ whole genome shotgun (WGS) entry which is preliminary data.</text>
</comment>
<evidence type="ECO:0000313" key="2">
    <source>
        <dbReference type="Proteomes" id="UP001057279"/>
    </source>
</evidence>
<reference evidence="1" key="1">
    <citation type="submission" date="2022-03" db="EMBL/GenBank/DDBJ databases">
        <title>Genomic analyses of argali, domestic sheep and their hybrids provide insights into chromosomal evolution, heterosis and genetic basis of agronomic traits.</title>
        <authorList>
            <person name="Li M."/>
        </authorList>
    </citation>
    <scope>NUCLEOTIDE SEQUENCE</scope>
    <source>
        <strain evidence="1">F1 hybrid</strain>
    </source>
</reference>
<dbReference type="Proteomes" id="UP001057279">
    <property type="component" value="Linkage Group LG19"/>
</dbReference>
<dbReference type="EMBL" id="CM043044">
    <property type="protein sequence ID" value="KAI4564994.1"/>
    <property type="molecule type" value="Genomic_DNA"/>
</dbReference>
<sequence>MESKVLRNTINKPIERAVGNLSVQRPFRLLVMSIALNAAPAFVNDIIIQKVQEKGTCALKEPAKRLFSTQKSNMCLQCKIWKTEINREKKAVKQRNMQDQVNLEFGFSREFSFSSITQMYHTTKEKETERRENGRDDEEEWSRRKKRHPSFFSSTTDRYKVDGSVFPVLDVAHGCARLWAMPLFGKPSPKEEAESNKDRFIFDFKVANCLRGQREVSHPVPQLDRCSDPLTGKETDWSANELTKAEPNEKLNSERRYTPTRCLAHGGLVCNGRSQLLFNMLSWETVKLRMNAYDVSDVRCNFCKTNDIWCRDQMGRLEVLELEPAGNEEEIINTNKSCIGAMTPPGRSKETQKVLDLSPLAAWGLGPGGGRCGGHIWRNLGSIGHSLGPDAERGAAGEIRSGTETAPSPPLRLYSLRNLGYQKASAFSGFMYTPRAENFRQRSDKIIFAFLPKSGDGGSFGAPCPQTPWKAALRFLPLVSASAREPPISAPLGALGSPAWRSRVPPERYGETSTVSSLSPHTSRWNPVDALFKPMLWSCGCQLCCCPQKGHSRPGHQEGLTTWKRHHTHRMVWTSLSAGTDEASPDTQRVLCKYVGSECVMNLDFKLQKLEMERSPWVSLVDQLPDWDLLAPTRTIPWKQDAGQGG</sequence>
<organism evidence="1 2">
    <name type="scientific">Ovis ammon polii x Ovis aries</name>
    <dbReference type="NCBI Taxonomy" id="2918886"/>
    <lineage>
        <taxon>Eukaryota</taxon>
        <taxon>Metazoa</taxon>
        <taxon>Chordata</taxon>
        <taxon>Craniata</taxon>
        <taxon>Vertebrata</taxon>
        <taxon>Euteleostomi</taxon>
        <taxon>Mammalia</taxon>
        <taxon>Eutheria</taxon>
        <taxon>Laurasiatheria</taxon>
        <taxon>Artiodactyla</taxon>
        <taxon>Ruminantia</taxon>
        <taxon>Pecora</taxon>
        <taxon>Bovidae</taxon>
        <taxon>Caprinae</taxon>
        <taxon>Ovis</taxon>
    </lineage>
</organism>
<accession>A0ACB9UCM0</accession>
<gene>
    <name evidence="1" type="ORF">MJG53_016006</name>
</gene>